<sequence length="102" mass="11461">MTSLPLNKEASPGLRTVAFGINDRKPGMLCCVGMPMHHGVTFSNSDELTSQHGGIPRREHQCVILEDFRIVRAYLSSRRHPPKGTPMRRRGRFSNSDELTSQ</sequence>
<evidence type="ECO:0000313" key="2">
    <source>
        <dbReference type="Proteomes" id="UP001062846"/>
    </source>
</evidence>
<accession>A0ACC0M440</accession>
<reference evidence="1" key="1">
    <citation type="submission" date="2022-02" db="EMBL/GenBank/DDBJ databases">
        <title>Plant Genome Project.</title>
        <authorList>
            <person name="Zhang R.-G."/>
        </authorList>
    </citation>
    <scope>NUCLEOTIDE SEQUENCE</scope>
    <source>
        <strain evidence="1">AT1</strain>
    </source>
</reference>
<protein>
    <submittedName>
        <fullName evidence="1">Uncharacterized protein</fullName>
    </submittedName>
</protein>
<dbReference type="Proteomes" id="UP001062846">
    <property type="component" value="Chromosome 10"/>
</dbReference>
<dbReference type="EMBL" id="CM046397">
    <property type="protein sequence ID" value="KAI8535642.1"/>
    <property type="molecule type" value="Genomic_DNA"/>
</dbReference>
<name>A0ACC0M440_RHOML</name>
<keyword evidence="2" id="KW-1185">Reference proteome</keyword>
<comment type="caution">
    <text evidence="1">The sequence shown here is derived from an EMBL/GenBank/DDBJ whole genome shotgun (WGS) entry which is preliminary data.</text>
</comment>
<gene>
    <name evidence="1" type="ORF">RHMOL_Rhmol10G0189700</name>
</gene>
<evidence type="ECO:0000313" key="1">
    <source>
        <dbReference type="EMBL" id="KAI8535642.1"/>
    </source>
</evidence>
<proteinExistence type="predicted"/>
<organism evidence="1 2">
    <name type="scientific">Rhododendron molle</name>
    <name type="common">Chinese azalea</name>
    <name type="synonym">Azalea mollis</name>
    <dbReference type="NCBI Taxonomy" id="49168"/>
    <lineage>
        <taxon>Eukaryota</taxon>
        <taxon>Viridiplantae</taxon>
        <taxon>Streptophyta</taxon>
        <taxon>Embryophyta</taxon>
        <taxon>Tracheophyta</taxon>
        <taxon>Spermatophyta</taxon>
        <taxon>Magnoliopsida</taxon>
        <taxon>eudicotyledons</taxon>
        <taxon>Gunneridae</taxon>
        <taxon>Pentapetalae</taxon>
        <taxon>asterids</taxon>
        <taxon>Ericales</taxon>
        <taxon>Ericaceae</taxon>
        <taxon>Ericoideae</taxon>
        <taxon>Rhodoreae</taxon>
        <taxon>Rhododendron</taxon>
    </lineage>
</organism>